<keyword evidence="5" id="KW-1133">Transmembrane helix</keyword>
<dbReference type="SMART" id="SM01128">
    <property type="entry name" value="DDRGK"/>
    <property type="match status" value="1"/>
</dbReference>
<dbReference type="EMBL" id="CP092879">
    <property type="protein sequence ID" value="UYV79205.1"/>
    <property type="molecule type" value="Genomic_DNA"/>
</dbReference>
<dbReference type="InterPro" id="IPR019153">
    <property type="entry name" value="DDRGK_dom-contain"/>
</dbReference>
<keyword evidence="11" id="KW-1185">Reference proteome</keyword>
<dbReference type="Pfam" id="PF09756">
    <property type="entry name" value="DDRGK"/>
    <property type="match status" value="1"/>
</dbReference>
<comment type="function">
    <text evidence="7">Substrate adapter for ufmylation, the covalent attachment of the ubiquitin-like modifier UFM1 to substrate proteins. Required for ufmylation of Atg9; protects the nervous system during aging, possibly by stabilizing Atg9 and supporting its function.</text>
</comment>
<protein>
    <recommendedName>
        <fullName evidence="3">DDRGK domain-containing protein 1</fullName>
    </recommendedName>
</protein>
<evidence type="ECO:0000256" key="7">
    <source>
        <dbReference type="ARBA" id="ARBA00049608"/>
    </source>
</evidence>
<evidence type="ECO:0000256" key="1">
    <source>
        <dbReference type="ARBA" id="ARBA00004389"/>
    </source>
</evidence>
<evidence type="ECO:0000256" key="9">
    <source>
        <dbReference type="SAM" id="MobiDB-lite"/>
    </source>
</evidence>
<reference evidence="10 11" key="1">
    <citation type="submission" date="2022-01" db="EMBL/GenBank/DDBJ databases">
        <title>A chromosomal length assembly of Cordylochernes scorpioides.</title>
        <authorList>
            <person name="Zeh D."/>
            <person name="Zeh J."/>
        </authorList>
    </citation>
    <scope>NUCLEOTIDE SEQUENCE [LARGE SCALE GENOMIC DNA]</scope>
    <source>
        <strain evidence="10">IN4F17</strain>
        <tissue evidence="10">Whole Body</tissue>
    </source>
</reference>
<evidence type="ECO:0000256" key="2">
    <source>
        <dbReference type="ARBA" id="ARBA00009829"/>
    </source>
</evidence>
<evidence type="ECO:0000256" key="6">
    <source>
        <dbReference type="ARBA" id="ARBA00023136"/>
    </source>
</evidence>
<dbReference type="Gene3D" id="1.10.10.10">
    <property type="entry name" value="Winged helix-like DNA-binding domain superfamily/Winged helix DNA-binding domain"/>
    <property type="match status" value="1"/>
</dbReference>
<keyword evidence="4" id="KW-0812">Transmembrane</keyword>
<dbReference type="InterPro" id="IPR036388">
    <property type="entry name" value="WH-like_DNA-bd_sf"/>
</dbReference>
<keyword evidence="6" id="KW-0472">Membrane</keyword>
<dbReference type="Proteomes" id="UP001235939">
    <property type="component" value="Chromosome 17"/>
</dbReference>
<sequence length="318" mass="36648">MALAHLDKKQQQQLSIQVQNWCCGSLFTTNCSVLILTSQCGVPGPAAAEPIQPPQLAERAARGPRRPARDARARMRVAARRQEEEELVEVDDEMVMADELADYDVADEIALPEGKIGAKKRKKLEMKAEKRLQREQETQEREERKQREARMAELRRQDDLKQQELEKQKCDLSKVSSSVLQEEEEKRQKEEKEKQEYEEYLKLKATFVVDEEGFEETPEEEGGNKFQEFLNHLKTQKVVFLEDLAFKFKMKTQDALDRLQLLLQEQEIQGVLDDRGKFICIEPAELDAVARFINQRGHVSFSELSDSSHTLVSLQAST</sequence>
<evidence type="ECO:0000256" key="8">
    <source>
        <dbReference type="ARBA" id="ARBA00049687"/>
    </source>
</evidence>
<comment type="subunit">
    <text evidence="8">Interacts with Atg9; the interaction is transient.</text>
</comment>
<dbReference type="PANTHER" id="PTHR48176">
    <property type="entry name" value="DDRGK DOMAIN-CONTAINING PROTEIN 1"/>
    <property type="match status" value="1"/>
</dbReference>
<organism evidence="10 11">
    <name type="scientific">Cordylochernes scorpioides</name>
    <dbReference type="NCBI Taxonomy" id="51811"/>
    <lineage>
        <taxon>Eukaryota</taxon>
        <taxon>Metazoa</taxon>
        <taxon>Ecdysozoa</taxon>
        <taxon>Arthropoda</taxon>
        <taxon>Chelicerata</taxon>
        <taxon>Arachnida</taxon>
        <taxon>Pseudoscorpiones</taxon>
        <taxon>Cheliferoidea</taxon>
        <taxon>Chernetidae</taxon>
        <taxon>Cordylochernes</taxon>
    </lineage>
</organism>
<comment type="subcellular location">
    <subcellularLocation>
        <location evidence="1">Endoplasmic reticulum membrane</location>
        <topology evidence="1">Single-pass membrane protein</topology>
    </subcellularLocation>
</comment>
<feature type="compositionally biased region" description="Basic and acidic residues" evidence="9">
    <location>
        <begin position="125"/>
        <end position="160"/>
    </location>
</feature>
<feature type="region of interest" description="Disordered" evidence="9">
    <location>
        <begin position="121"/>
        <end position="160"/>
    </location>
</feature>
<proteinExistence type="inferred from homology"/>
<name>A0ABY6LHP3_9ARAC</name>
<evidence type="ECO:0000256" key="5">
    <source>
        <dbReference type="ARBA" id="ARBA00022989"/>
    </source>
</evidence>
<dbReference type="SUPFAM" id="SSF46785">
    <property type="entry name" value="Winged helix' DNA-binding domain"/>
    <property type="match status" value="1"/>
</dbReference>
<accession>A0ABY6LHP3</accession>
<evidence type="ECO:0000256" key="4">
    <source>
        <dbReference type="ARBA" id="ARBA00022692"/>
    </source>
</evidence>
<dbReference type="InterPro" id="IPR050899">
    <property type="entry name" value="DDRGK_domain-containing"/>
</dbReference>
<evidence type="ECO:0000256" key="3">
    <source>
        <dbReference type="ARBA" id="ARBA00018218"/>
    </source>
</evidence>
<evidence type="ECO:0000313" key="10">
    <source>
        <dbReference type="EMBL" id="UYV79205.1"/>
    </source>
</evidence>
<dbReference type="InterPro" id="IPR036390">
    <property type="entry name" value="WH_DNA-bd_sf"/>
</dbReference>
<gene>
    <name evidence="10" type="ORF">LAZ67_17001509</name>
</gene>
<evidence type="ECO:0000313" key="11">
    <source>
        <dbReference type="Proteomes" id="UP001235939"/>
    </source>
</evidence>
<dbReference type="PANTHER" id="PTHR48176:SF1">
    <property type="entry name" value="DDRGK DOMAIN-CONTAINING PROTEIN 1"/>
    <property type="match status" value="1"/>
</dbReference>
<comment type="similarity">
    <text evidence="2">Belongs to the DDRGK1 family.</text>
</comment>